<organism evidence="1 2">
    <name type="scientific">Diatraea saccharalis</name>
    <name type="common">sugarcane borer</name>
    <dbReference type="NCBI Taxonomy" id="40085"/>
    <lineage>
        <taxon>Eukaryota</taxon>
        <taxon>Metazoa</taxon>
        <taxon>Ecdysozoa</taxon>
        <taxon>Arthropoda</taxon>
        <taxon>Hexapoda</taxon>
        <taxon>Insecta</taxon>
        <taxon>Pterygota</taxon>
        <taxon>Neoptera</taxon>
        <taxon>Endopterygota</taxon>
        <taxon>Lepidoptera</taxon>
        <taxon>Glossata</taxon>
        <taxon>Ditrysia</taxon>
        <taxon>Pyraloidea</taxon>
        <taxon>Crambidae</taxon>
        <taxon>Crambinae</taxon>
        <taxon>Diatraea</taxon>
    </lineage>
</organism>
<name>A0A9N9QZV0_9NEOP</name>
<sequence>MSEAKKKRRQYCADYIKYGCIENPTNPSSPLCLICKKTFSNEAMKPSRLQDHFNKIHPHNKDKDVTYFQDMKKKYEIQPTISKLFSSASKQDDDGLRASYNISLLIAKTGKPHTIGEDLILPAIKEVITTVLHKPAADIIRKIHLSNSSVQRRIDEMAKNIEESLCNYLQTCQFSIQLEESILPTNEALLLSYVRSLNKIRSNSLNDRLFSQLCIANDEDFNRLLLHTEVRWLSKGTCLTRFYNLFGSVIEFLENKDPELRDNLISSKKDIAYLTDLYKLFNDVNLQLQGDDLNLIKTKNSIAAFLSKLLLYKRNIGRREFNNFPNLSRVSFNNEDLLVYCQHLENLHRDFKEGFQDVLNMDIPDWVLDPFSNVNTTGSSQLEEELIELTTNEELKIKFKNGYREF</sequence>
<dbReference type="PANTHER" id="PTHR45913">
    <property type="entry name" value="EPM2A-INTERACTING PROTEIN 1"/>
    <property type="match status" value="1"/>
</dbReference>
<reference evidence="1" key="1">
    <citation type="submission" date="2021-12" db="EMBL/GenBank/DDBJ databases">
        <authorList>
            <person name="King R."/>
        </authorList>
    </citation>
    <scope>NUCLEOTIDE SEQUENCE</scope>
</reference>
<dbReference type="AlphaFoldDB" id="A0A9N9QZV0"/>
<reference evidence="1" key="2">
    <citation type="submission" date="2022-10" db="EMBL/GenBank/DDBJ databases">
        <authorList>
            <consortium name="ENA_rothamsted_submissions"/>
            <consortium name="culmorum"/>
            <person name="King R."/>
        </authorList>
    </citation>
    <scope>NUCLEOTIDE SEQUENCE</scope>
</reference>
<accession>A0A9N9QZV0</accession>
<protein>
    <submittedName>
        <fullName evidence="1">Uncharacterized protein</fullName>
    </submittedName>
</protein>
<dbReference type="EMBL" id="OU893347">
    <property type="protein sequence ID" value="CAG9786987.1"/>
    <property type="molecule type" value="Genomic_DNA"/>
</dbReference>
<dbReference type="PANTHER" id="PTHR45913:SF22">
    <property type="entry name" value="SCAN BOX DOMAIN-CONTAINING PROTEIN"/>
    <property type="match status" value="1"/>
</dbReference>
<evidence type="ECO:0000313" key="2">
    <source>
        <dbReference type="Proteomes" id="UP001153714"/>
    </source>
</evidence>
<evidence type="ECO:0000313" key="1">
    <source>
        <dbReference type="EMBL" id="CAG9786987.1"/>
    </source>
</evidence>
<gene>
    <name evidence="1" type="ORF">DIATSA_LOCUS4898</name>
</gene>
<keyword evidence="2" id="KW-1185">Reference proteome</keyword>
<dbReference type="OrthoDB" id="1101576at2759"/>
<dbReference type="Proteomes" id="UP001153714">
    <property type="component" value="Chromosome 16"/>
</dbReference>
<proteinExistence type="predicted"/>